<feature type="region of interest" description="Disordered" evidence="12">
    <location>
        <begin position="1"/>
        <end position="59"/>
    </location>
</feature>
<proteinExistence type="predicted"/>
<keyword evidence="9" id="KW-0694">RNA-binding</keyword>
<dbReference type="PANTHER" id="PTHR18934:SF145">
    <property type="entry name" value="ATP-DEPENDENT RNA HELICASE DHX57-RELATED"/>
    <property type="match status" value="1"/>
</dbReference>
<dbReference type="SUPFAM" id="SSF52540">
    <property type="entry name" value="P-loop containing nucleoside triphosphate hydrolases"/>
    <property type="match status" value="1"/>
</dbReference>
<dbReference type="EMBL" id="KN847902">
    <property type="protein sequence ID" value="KIR40520.1"/>
    <property type="molecule type" value="Genomic_DNA"/>
</dbReference>
<dbReference type="PANTHER" id="PTHR18934">
    <property type="entry name" value="ATP-DEPENDENT RNA HELICASE"/>
    <property type="match status" value="1"/>
</dbReference>
<evidence type="ECO:0000256" key="2">
    <source>
        <dbReference type="ARBA" id="ARBA00012552"/>
    </source>
</evidence>
<evidence type="ECO:0000256" key="11">
    <source>
        <dbReference type="ARBA" id="ARBA00047984"/>
    </source>
</evidence>
<sequence length="1465" mass="162041">MAKKKLSLKPQNRGFATTSLPKKSAPQAVPPPALSPPPPSPPAATLPSSPPPVADWENEESAEQIALQSLVDRLQDKAEKEVTRIVKAIEYDRRLAASFPKLDINQAIRDTALELALEEEKAACQDPDHPPVVTFPSTSVSESEKGLLRYFIAYHVLQNLGFRQERIEQCLLHGINEGEGWEEALEWLWLHLSEDECLQRGEYERTTEPSIAEHQESLVPAIEPDIEPVAKPAESSKPIQAALQATDTSTEACTTTHKSLFQSQNASDTESDSEAEDEYHINEQWAKLQLELDTLRMASGEGKKGKKGKGNQVVIETPEIRRLKDKISRVEKEYMFTRKDANAILKVLKSQRDVAAIAAKFKGASMQNGSQTETETPPENTQGDSIIEEKTNLMDGSSDEEGDLFGGMLDEPTTLPGIATETSASTRITVRSMPIPKQMSFAGTIPKNILKTALAKQTKQAVISYVNLSGASRAARAGLEIGWQGGGRKIWKMDDIACDDMVEAENYVSTLALSDLEAEKTVAGVNWRTMPPSYRELWEELKVKRKEREDENRRGTWKVIKGIWDKKAVEAIAEKNDESKSSNGNIPTEAPAKPAKEKENVVIQKLQDDFAKRQESPAYQAMLPQRNTLPIASFRDQIISTLDANQILVFSGETGCGKSTQLPSFILEDQLAKGKPCKIVVTEPRRISAISLAQRVSQELGDAPGTVGTLSSLVGYSIRLESKTSANTRLSFVTNGIALRMLESGSSGSSRGTAFDEVTHIIVDEVHERSIESDFLLIVLKNLCEARKDLKVVLMSATVDAEKISAFFGGCPFMSVPGRTFPVTVQYLEDAVELAGWHIDGSSPYAIRGRKFKPASQMVEWNEEGAKSDSDPEDEDEETTFNPAKLSSSKYSAQTVDTINILDSRLIPYDLIVLLLEKICFEAADYVPFSQATLVFMPGLAEIRKLNDMLLAHPRFGSTDFVVWPLHSSISSEGQSAVFKRPPEGVRKIVISTNIAETGVTIPDITCVIDTGKQREMRYDEKRQLSRFVESYVARSNAKQRRGRAGRVQEGLAFHLFTKARHDTQASPLLKLLSRLPEHPIPEMLRLSLQDLALRIKILKVPLGKTVESVLLQALDPPSSINIQRAIASLVEVKALTPNEEITPLGRLLSKLPMDVHLGKFLLVAAMLGCLDPALTIAATLNSKSPFVTPFGFESQARAAKQSFAIGNNDFFTIANVFASWRRASDNPHFVRTFCKKNFVSHQNLQQIEELRQQLLAYLVDTSFVDATPAQRQAISQGRFSRGVRTKFVPVPPELNVNGEDLKVVGAALVSGLYPKLLTLDASGGMKTITNQQPVAIHPSSVNFKVRKSEFDSNYLAYFTIMHSKRLYAWETGPVDDTALALLCGDIADFKISSSSFILDRKIKYSLSPKASIAVKLIREQFYQVMSLRFKGKKLSDNQQRWFELGLKCLAAGLQDEKATKIGVI</sequence>
<dbReference type="CDD" id="cd17917">
    <property type="entry name" value="DEXHc_RHA-like"/>
    <property type="match status" value="1"/>
</dbReference>
<feature type="region of interest" description="Disordered" evidence="12">
    <location>
        <begin position="861"/>
        <end position="883"/>
    </location>
</feature>
<name>A0A0D0V6F2_9TREE</name>
<dbReference type="Gene3D" id="3.40.50.300">
    <property type="entry name" value="P-loop containing nucleotide triphosphate hydrolases"/>
    <property type="match status" value="2"/>
</dbReference>
<organism evidence="15 16">
    <name type="scientific">Cryptococcus deuterogattii Ram5</name>
    <dbReference type="NCBI Taxonomy" id="1296110"/>
    <lineage>
        <taxon>Eukaryota</taxon>
        <taxon>Fungi</taxon>
        <taxon>Dikarya</taxon>
        <taxon>Basidiomycota</taxon>
        <taxon>Agaricomycotina</taxon>
        <taxon>Tremellomycetes</taxon>
        <taxon>Tremellales</taxon>
        <taxon>Cryptococcaceae</taxon>
        <taxon>Cryptococcus</taxon>
        <taxon>Cryptococcus gattii species complex</taxon>
    </lineage>
</organism>
<dbReference type="Pfam" id="PF07717">
    <property type="entry name" value="OB_NTP_bind"/>
    <property type="match status" value="1"/>
</dbReference>
<dbReference type="SMART" id="SM00847">
    <property type="entry name" value="HA2"/>
    <property type="match status" value="1"/>
</dbReference>
<dbReference type="Gene3D" id="1.20.120.1080">
    <property type="match status" value="1"/>
</dbReference>
<evidence type="ECO:0000256" key="4">
    <source>
        <dbReference type="ARBA" id="ARBA00022640"/>
    </source>
</evidence>
<feature type="domain" description="Helicase ATP-binding" evidence="13">
    <location>
        <begin position="639"/>
        <end position="817"/>
    </location>
</feature>
<evidence type="ECO:0000259" key="14">
    <source>
        <dbReference type="PROSITE" id="PS51194"/>
    </source>
</evidence>
<keyword evidence="5" id="KW-0547">Nucleotide-binding</keyword>
<feature type="compositionally biased region" description="Pro residues" evidence="12">
    <location>
        <begin position="28"/>
        <end position="53"/>
    </location>
</feature>
<dbReference type="GO" id="GO:0003723">
    <property type="term" value="F:RNA binding"/>
    <property type="evidence" value="ECO:0007669"/>
    <property type="project" value="UniProtKB-KW"/>
</dbReference>
<evidence type="ECO:0000313" key="16">
    <source>
        <dbReference type="Proteomes" id="UP000053392"/>
    </source>
</evidence>
<dbReference type="GO" id="GO:0016787">
    <property type="term" value="F:hydrolase activity"/>
    <property type="evidence" value="ECO:0007669"/>
    <property type="project" value="UniProtKB-KW"/>
</dbReference>
<evidence type="ECO:0000256" key="8">
    <source>
        <dbReference type="ARBA" id="ARBA00022840"/>
    </source>
</evidence>
<dbReference type="Pfam" id="PF00270">
    <property type="entry name" value="DEAD"/>
    <property type="match status" value="1"/>
</dbReference>
<dbReference type="InterPro" id="IPR001650">
    <property type="entry name" value="Helicase_C-like"/>
</dbReference>
<feature type="region of interest" description="Disordered" evidence="12">
    <location>
        <begin position="574"/>
        <end position="599"/>
    </location>
</feature>
<dbReference type="GO" id="GO:0003724">
    <property type="term" value="F:RNA helicase activity"/>
    <property type="evidence" value="ECO:0007669"/>
    <property type="project" value="UniProtKB-EC"/>
</dbReference>
<keyword evidence="8" id="KW-0067">ATP-binding</keyword>
<dbReference type="Proteomes" id="UP000053392">
    <property type="component" value="Unassembled WGS sequence"/>
</dbReference>
<keyword evidence="6" id="KW-0378">Hydrolase</keyword>
<keyword evidence="10" id="KW-0809">Transit peptide</keyword>
<dbReference type="OrthoDB" id="5600252at2759"/>
<dbReference type="FunFam" id="3.40.50.300:FF:000819">
    <property type="entry name" value="ATP dependent RNA helicase, putative"/>
    <property type="match status" value="1"/>
</dbReference>
<evidence type="ECO:0000313" key="15">
    <source>
        <dbReference type="EMBL" id="KIR40520.1"/>
    </source>
</evidence>
<dbReference type="FunFam" id="1.20.120.1080:FF:000002">
    <property type="entry name" value="Putative ATP-dependent RNA helicase DHX36"/>
    <property type="match status" value="1"/>
</dbReference>
<comment type="catalytic activity">
    <reaction evidence="11">
        <text>ATP + H2O = ADP + phosphate + H(+)</text>
        <dbReference type="Rhea" id="RHEA:13065"/>
        <dbReference type="ChEBI" id="CHEBI:15377"/>
        <dbReference type="ChEBI" id="CHEBI:15378"/>
        <dbReference type="ChEBI" id="CHEBI:30616"/>
        <dbReference type="ChEBI" id="CHEBI:43474"/>
        <dbReference type="ChEBI" id="CHEBI:456216"/>
        <dbReference type="EC" id="3.6.4.13"/>
    </reaction>
</comment>
<evidence type="ECO:0000256" key="12">
    <source>
        <dbReference type="SAM" id="MobiDB-lite"/>
    </source>
</evidence>
<evidence type="ECO:0000259" key="13">
    <source>
        <dbReference type="PROSITE" id="PS51192"/>
    </source>
</evidence>
<dbReference type="PROSITE" id="PS51194">
    <property type="entry name" value="HELICASE_CTER"/>
    <property type="match status" value="1"/>
</dbReference>
<keyword evidence="16" id="KW-1185">Reference proteome</keyword>
<dbReference type="Pfam" id="PF00271">
    <property type="entry name" value="Helicase_C"/>
    <property type="match status" value="1"/>
</dbReference>
<reference evidence="15 16" key="1">
    <citation type="submission" date="2015-01" db="EMBL/GenBank/DDBJ databases">
        <title>The Genome Sequence of Cryptococcus gattii Ram5.</title>
        <authorList>
            <consortium name="The Broad Institute Genomics Platform"/>
            <person name="Cuomo C."/>
            <person name="Litvintseva A."/>
            <person name="Chen Y."/>
            <person name="Heitman J."/>
            <person name="Sun S."/>
            <person name="Springer D."/>
            <person name="Dromer F."/>
            <person name="Young S."/>
            <person name="Zeng Q."/>
            <person name="Gargeya S."/>
            <person name="Abouelleil A."/>
            <person name="Alvarado L."/>
            <person name="Chapman S.B."/>
            <person name="Gainer-Dewar J."/>
            <person name="Goldberg J."/>
            <person name="Griggs A."/>
            <person name="Gujja S."/>
            <person name="Hansen M."/>
            <person name="Howarth C."/>
            <person name="Imamovic A."/>
            <person name="Larimer J."/>
            <person name="Murphy C."/>
            <person name="Naylor J."/>
            <person name="Pearson M."/>
            <person name="Priest M."/>
            <person name="Roberts A."/>
            <person name="Saif S."/>
            <person name="Shea T."/>
            <person name="Sykes S."/>
            <person name="Wortman J."/>
            <person name="Nusbaum C."/>
            <person name="Birren B."/>
        </authorList>
    </citation>
    <scope>NUCLEOTIDE SEQUENCE [LARGE SCALE GENOMIC DNA]</scope>
    <source>
        <strain evidence="15 16">Ram5</strain>
    </source>
</reference>
<dbReference type="EC" id="3.6.4.13" evidence="2"/>
<feature type="domain" description="Helicase C-terminal" evidence="14">
    <location>
        <begin position="922"/>
        <end position="1100"/>
    </location>
</feature>
<gene>
    <name evidence="15" type="ORF">I313_03167</name>
</gene>
<dbReference type="HOGENOM" id="CLU_001832_1_3_1"/>
<dbReference type="Pfam" id="PF24899">
    <property type="entry name" value="UBA_DHX29"/>
    <property type="match status" value="1"/>
</dbReference>
<accession>A0A0D0V6F2</accession>
<evidence type="ECO:0000256" key="10">
    <source>
        <dbReference type="ARBA" id="ARBA00022946"/>
    </source>
</evidence>
<dbReference type="InterPro" id="IPR011709">
    <property type="entry name" value="DEAD-box_helicase_OB_fold"/>
</dbReference>
<dbReference type="InterPro" id="IPR011545">
    <property type="entry name" value="DEAD/DEAH_box_helicase_dom"/>
</dbReference>
<keyword evidence="3" id="KW-0150">Chloroplast</keyword>
<dbReference type="InterPro" id="IPR007502">
    <property type="entry name" value="Helicase-assoc_dom"/>
</dbReference>
<dbReference type="CDD" id="cd18791">
    <property type="entry name" value="SF2_C_RHA"/>
    <property type="match status" value="1"/>
</dbReference>
<keyword evidence="4" id="KW-0934">Plastid</keyword>
<dbReference type="FunFam" id="3.40.50.300:FF:000500">
    <property type="entry name" value="ATP-dependent RNA helicase DHX29"/>
    <property type="match status" value="1"/>
</dbReference>
<dbReference type="PROSITE" id="PS51192">
    <property type="entry name" value="HELICASE_ATP_BIND_1"/>
    <property type="match status" value="1"/>
</dbReference>
<dbReference type="InterPro" id="IPR056890">
    <property type="entry name" value="UBA_DHX29-like"/>
</dbReference>
<dbReference type="InterPro" id="IPR014001">
    <property type="entry name" value="Helicase_ATP-bd"/>
</dbReference>
<evidence type="ECO:0000256" key="9">
    <source>
        <dbReference type="ARBA" id="ARBA00022884"/>
    </source>
</evidence>
<dbReference type="Pfam" id="PF21010">
    <property type="entry name" value="HA2_C"/>
    <property type="match status" value="1"/>
</dbReference>
<dbReference type="GO" id="GO:0005524">
    <property type="term" value="F:ATP binding"/>
    <property type="evidence" value="ECO:0007669"/>
    <property type="project" value="UniProtKB-KW"/>
</dbReference>
<comment type="subcellular location">
    <subcellularLocation>
        <location evidence="1">Plastid</location>
        <location evidence="1">Chloroplast</location>
    </subcellularLocation>
</comment>
<evidence type="ECO:0000256" key="5">
    <source>
        <dbReference type="ARBA" id="ARBA00022741"/>
    </source>
</evidence>
<feature type="region of interest" description="Disordered" evidence="12">
    <location>
        <begin position="257"/>
        <end position="278"/>
    </location>
</feature>
<dbReference type="SMART" id="SM00490">
    <property type="entry name" value="HELICc"/>
    <property type="match status" value="1"/>
</dbReference>
<evidence type="ECO:0000256" key="3">
    <source>
        <dbReference type="ARBA" id="ARBA00022528"/>
    </source>
</evidence>
<evidence type="ECO:0000256" key="6">
    <source>
        <dbReference type="ARBA" id="ARBA00022801"/>
    </source>
</evidence>
<keyword evidence="7" id="KW-0347">Helicase</keyword>
<evidence type="ECO:0000256" key="1">
    <source>
        <dbReference type="ARBA" id="ARBA00004229"/>
    </source>
</evidence>
<dbReference type="SMART" id="SM00487">
    <property type="entry name" value="DEXDc"/>
    <property type="match status" value="1"/>
</dbReference>
<dbReference type="InterPro" id="IPR027417">
    <property type="entry name" value="P-loop_NTPase"/>
</dbReference>
<protein>
    <recommendedName>
        <fullName evidence="2">RNA helicase</fullName>
        <ecNumber evidence="2">3.6.4.13</ecNumber>
    </recommendedName>
</protein>
<evidence type="ECO:0000256" key="7">
    <source>
        <dbReference type="ARBA" id="ARBA00022806"/>
    </source>
</evidence>